<sequence>MEGPPGGQIDLPFPMDAVPGPVRSPRGGWIDAEAAGFRLVPSGSWFVLSSLARAAKPIRRDNAEAAGRPQLHFLSGINQKWDALAIGRSGCNPVALQCSASQRGHLRRRNKA</sequence>
<evidence type="ECO:0000313" key="2">
    <source>
        <dbReference type="Proteomes" id="UP001596237"/>
    </source>
</evidence>
<gene>
    <name evidence="1" type="ORF">ACFQDP_23910</name>
</gene>
<reference evidence="2" key="1">
    <citation type="journal article" date="2019" name="Int. J. Syst. Evol. Microbiol.">
        <title>The Global Catalogue of Microorganisms (GCM) 10K type strain sequencing project: providing services to taxonomists for standard genome sequencing and annotation.</title>
        <authorList>
            <consortium name="The Broad Institute Genomics Platform"/>
            <consortium name="The Broad Institute Genome Sequencing Center for Infectious Disease"/>
            <person name="Wu L."/>
            <person name="Ma J."/>
        </authorList>
    </citation>
    <scope>NUCLEOTIDE SEQUENCE [LARGE SCALE GENOMIC DNA]</scope>
    <source>
        <strain evidence="2">CCUG 36916</strain>
    </source>
</reference>
<organism evidence="1 2">
    <name type="scientific">Methylorubrum zatmanii</name>
    <dbReference type="NCBI Taxonomy" id="29429"/>
    <lineage>
        <taxon>Bacteria</taxon>
        <taxon>Pseudomonadati</taxon>
        <taxon>Pseudomonadota</taxon>
        <taxon>Alphaproteobacteria</taxon>
        <taxon>Hyphomicrobiales</taxon>
        <taxon>Methylobacteriaceae</taxon>
        <taxon>Methylorubrum</taxon>
    </lineage>
</organism>
<proteinExistence type="predicted"/>
<dbReference type="RefSeq" id="WP_192285615.1">
    <property type="nucleotide sequence ID" value="NZ_JBHSTT010000096.1"/>
</dbReference>
<keyword evidence="2" id="KW-1185">Reference proteome</keyword>
<accession>A0ABW1WXE5</accession>
<dbReference type="Proteomes" id="UP001596237">
    <property type="component" value="Unassembled WGS sequence"/>
</dbReference>
<protein>
    <submittedName>
        <fullName evidence="1">Uncharacterized protein</fullName>
    </submittedName>
</protein>
<comment type="caution">
    <text evidence="1">The sequence shown here is derived from an EMBL/GenBank/DDBJ whole genome shotgun (WGS) entry which is preliminary data.</text>
</comment>
<name>A0ABW1WXE5_9HYPH</name>
<evidence type="ECO:0000313" key="1">
    <source>
        <dbReference type="EMBL" id="MFC6392352.1"/>
    </source>
</evidence>
<dbReference type="EMBL" id="JBHSTT010000096">
    <property type="protein sequence ID" value="MFC6392352.1"/>
    <property type="molecule type" value="Genomic_DNA"/>
</dbReference>